<evidence type="ECO:0000256" key="1">
    <source>
        <dbReference type="SAM" id="MobiDB-lite"/>
    </source>
</evidence>
<comment type="caution">
    <text evidence="2">The sequence shown here is derived from an EMBL/GenBank/DDBJ whole genome shotgun (WGS) entry which is preliminary data.</text>
</comment>
<reference evidence="3" key="1">
    <citation type="journal article" date="2017" name="Plant J.">
        <title>The pomegranate (Punica granatum L.) genome and the genomics of punicalagin biosynthesis.</title>
        <authorList>
            <person name="Qin G."/>
            <person name="Xu C."/>
            <person name="Ming R."/>
            <person name="Tang H."/>
            <person name="Guyot R."/>
            <person name="Kramer E.M."/>
            <person name="Hu Y."/>
            <person name="Yi X."/>
            <person name="Qi Y."/>
            <person name="Xu X."/>
            <person name="Gao Z."/>
            <person name="Pan H."/>
            <person name="Jian J."/>
            <person name="Tian Y."/>
            <person name="Yue Z."/>
            <person name="Xu Y."/>
        </authorList>
    </citation>
    <scope>NUCLEOTIDE SEQUENCE [LARGE SCALE GENOMIC DNA]</scope>
    <source>
        <strain evidence="3">cv. Dabenzi</strain>
    </source>
</reference>
<name>A0A218WLU2_PUNGR</name>
<dbReference type="Proteomes" id="UP000197138">
    <property type="component" value="Unassembled WGS sequence"/>
</dbReference>
<accession>A0A218WLU2</accession>
<proteinExistence type="predicted"/>
<dbReference type="EMBL" id="MTKT01003945">
    <property type="protein sequence ID" value="OWM73827.1"/>
    <property type="molecule type" value="Genomic_DNA"/>
</dbReference>
<evidence type="ECO:0000313" key="3">
    <source>
        <dbReference type="Proteomes" id="UP000197138"/>
    </source>
</evidence>
<sequence>MAASSVTPADHEELSSLEINHVPPWHARGRYLASVHEEKSRGSGHESRKTRFGVAGGVTREEDNRGSLGRMAWHASSGHGMVQGRARWTPKRRI</sequence>
<evidence type="ECO:0000313" key="2">
    <source>
        <dbReference type="EMBL" id="OWM73827.1"/>
    </source>
</evidence>
<gene>
    <name evidence="2" type="ORF">CDL15_Pgr018887</name>
</gene>
<organism evidence="2 3">
    <name type="scientific">Punica granatum</name>
    <name type="common">Pomegranate</name>
    <dbReference type="NCBI Taxonomy" id="22663"/>
    <lineage>
        <taxon>Eukaryota</taxon>
        <taxon>Viridiplantae</taxon>
        <taxon>Streptophyta</taxon>
        <taxon>Embryophyta</taxon>
        <taxon>Tracheophyta</taxon>
        <taxon>Spermatophyta</taxon>
        <taxon>Magnoliopsida</taxon>
        <taxon>eudicotyledons</taxon>
        <taxon>Gunneridae</taxon>
        <taxon>Pentapetalae</taxon>
        <taxon>rosids</taxon>
        <taxon>malvids</taxon>
        <taxon>Myrtales</taxon>
        <taxon>Lythraceae</taxon>
        <taxon>Punica</taxon>
    </lineage>
</organism>
<dbReference type="AlphaFoldDB" id="A0A218WLU2"/>
<protein>
    <submittedName>
        <fullName evidence="2">Uncharacterized protein</fullName>
    </submittedName>
</protein>
<feature type="region of interest" description="Disordered" evidence="1">
    <location>
        <begin position="35"/>
        <end position="94"/>
    </location>
</feature>
<feature type="compositionally biased region" description="Basic and acidic residues" evidence="1">
    <location>
        <begin position="35"/>
        <end position="49"/>
    </location>
</feature>